<dbReference type="Pfam" id="PF13795">
    <property type="entry name" value="HupE_UreJ_2"/>
    <property type="match status" value="1"/>
</dbReference>
<feature type="transmembrane region" description="Helical" evidence="1">
    <location>
        <begin position="229"/>
        <end position="252"/>
    </location>
</feature>
<feature type="transmembrane region" description="Helical" evidence="1">
    <location>
        <begin position="313"/>
        <end position="339"/>
    </location>
</feature>
<keyword evidence="1" id="KW-0472">Membrane</keyword>
<evidence type="ECO:0000256" key="1">
    <source>
        <dbReference type="SAM" id="Phobius"/>
    </source>
</evidence>
<dbReference type="PROSITE" id="PS00018">
    <property type="entry name" value="EF_HAND_1"/>
    <property type="match status" value="1"/>
</dbReference>
<sequence length="379" mass="42205">MRGIIWVGLIMVWLLTASFSVFAHKASDSYMTVQVDGWQISGQWDIALRDLDYALGLDANDDGNITWAELRNSRDIVYAYALSRLQMTTAKQVCSLQAGDLRVDEHSDGHYAVLSFRATCPSASTPLSIDYRLLFDLDPQHRGLISVIHAAKTDTAIFSPDHQRSEFVRDADYSGWRTVARFGYAGLWHIWIGFDHILFLLSLLLPAALAWERGAWQPKPGFRPVFFDVLGVVTAFTLAHSFTLSLTVLQYICLPSRWVESVIAASVVLAALNNIYPVLVKRRTWFAFAFGLIHGMGIASVLLDMGLPDTQRLLPLLGFNLGVEAGQLAIVGAVLPLIVGFSRYRYYPLVVMKTGSASIVAVALVWLAERSLDFQMNIF</sequence>
<feature type="transmembrane region" description="Helical" evidence="1">
    <location>
        <begin position="258"/>
        <end position="279"/>
    </location>
</feature>
<comment type="caution">
    <text evidence="2">The sequence shown here is derived from an EMBL/GenBank/DDBJ whole genome shotgun (WGS) entry which is preliminary data.</text>
</comment>
<keyword evidence="1" id="KW-0812">Transmembrane</keyword>
<evidence type="ECO:0000313" key="3">
    <source>
        <dbReference type="Proteomes" id="UP001284537"/>
    </source>
</evidence>
<dbReference type="EMBL" id="JAXARY010000015">
    <property type="protein sequence ID" value="MDX8128800.1"/>
    <property type="molecule type" value="Genomic_DNA"/>
</dbReference>
<keyword evidence="3" id="KW-1185">Reference proteome</keyword>
<feature type="transmembrane region" description="Helical" evidence="1">
    <location>
        <begin position="286"/>
        <end position="307"/>
    </location>
</feature>
<gene>
    <name evidence="2" type="ORF">QLH52_16000</name>
</gene>
<dbReference type="RefSeq" id="WP_240618111.1">
    <property type="nucleotide sequence ID" value="NZ_JAXARY010000015.1"/>
</dbReference>
<name>A0ABU4UIX5_9GAMM</name>
<reference evidence="2 3" key="1">
    <citation type="submission" date="2023-11" db="EMBL/GenBank/DDBJ databases">
        <authorList>
            <person name="Ouyang M.-Y."/>
        </authorList>
    </citation>
    <scope>NUCLEOTIDE SEQUENCE [LARGE SCALE GENOMIC DNA]</scope>
    <source>
        <strain evidence="2 3">OY6</strain>
    </source>
</reference>
<feature type="transmembrane region" description="Helical" evidence="1">
    <location>
        <begin position="188"/>
        <end position="209"/>
    </location>
</feature>
<protein>
    <submittedName>
        <fullName evidence="2">HupE/UreJ family protein</fullName>
    </submittedName>
</protein>
<dbReference type="Proteomes" id="UP001284537">
    <property type="component" value="Unassembled WGS sequence"/>
</dbReference>
<dbReference type="InterPro" id="IPR018247">
    <property type="entry name" value="EF_Hand_1_Ca_BS"/>
</dbReference>
<accession>A0ABU4UIX5</accession>
<proteinExistence type="predicted"/>
<dbReference type="InterPro" id="IPR032809">
    <property type="entry name" value="Put_HupE_UreJ"/>
</dbReference>
<feature type="transmembrane region" description="Helical" evidence="1">
    <location>
        <begin position="346"/>
        <end position="368"/>
    </location>
</feature>
<keyword evidence="1" id="KW-1133">Transmembrane helix</keyword>
<evidence type="ECO:0000313" key="2">
    <source>
        <dbReference type="EMBL" id="MDX8128800.1"/>
    </source>
</evidence>
<organism evidence="2 3">
    <name type="scientific">Methylomonas defluvii</name>
    <dbReference type="NCBI Taxonomy" id="3045149"/>
    <lineage>
        <taxon>Bacteria</taxon>
        <taxon>Pseudomonadati</taxon>
        <taxon>Pseudomonadota</taxon>
        <taxon>Gammaproteobacteria</taxon>
        <taxon>Methylococcales</taxon>
        <taxon>Methylococcaceae</taxon>
        <taxon>Methylomonas</taxon>
    </lineage>
</organism>